<dbReference type="InterPro" id="IPR057244">
    <property type="entry name" value="GAIN_B"/>
</dbReference>
<feature type="transmembrane region" description="Helical" evidence="14">
    <location>
        <begin position="4714"/>
        <end position="4742"/>
    </location>
</feature>
<dbReference type="SMART" id="SM00308">
    <property type="entry name" value="LH2"/>
    <property type="match status" value="1"/>
</dbReference>
<accession>A0A7M5V4H9</accession>
<keyword evidence="5 14" id="KW-0812">Transmembrane</keyword>
<dbReference type="Gene3D" id="2.60.40.10">
    <property type="entry name" value="Immunoglobulins"/>
    <property type="match status" value="4"/>
</dbReference>
<dbReference type="InterPro" id="IPR046338">
    <property type="entry name" value="GAIN_dom_sf"/>
</dbReference>
<keyword evidence="8" id="KW-0969">Cilium</keyword>
<dbReference type="InterPro" id="IPR022409">
    <property type="entry name" value="PKD/Chitinase_dom"/>
</dbReference>
<evidence type="ECO:0000256" key="15">
    <source>
        <dbReference type="SAM" id="SignalP"/>
    </source>
</evidence>
<dbReference type="InterPro" id="IPR036392">
    <property type="entry name" value="PLAT/LH2_dom_sf"/>
</dbReference>
<evidence type="ECO:0000256" key="14">
    <source>
        <dbReference type="SAM" id="Phobius"/>
    </source>
</evidence>
<keyword evidence="9 14" id="KW-0472">Membrane</keyword>
<dbReference type="InterPro" id="IPR035986">
    <property type="entry name" value="PKD_dom_sf"/>
</dbReference>
<dbReference type="SUPFAM" id="SSF49299">
    <property type="entry name" value="PKD domain"/>
    <property type="match status" value="8"/>
</dbReference>
<dbReference type="Gene3D" id="2.60.120.200">
    <property type="match status" value="1"/>
</dbReference>
<feature type="transmembrane region" description="Helical" evidence="14">
    <location>
        <begin position="4613"/>
        <end position="4633"/>
    </location>
</feature>
<evidence type="ECO:0000256" key="2">
    <source>
        <dbReference type="ARBA" id="ARBA00004651"/>
    </source>
</evidence>
<organism evidence="19 20">
    <name type="scientific">Clytia hemisphaerica</name>
    <dbReference type="NCBI Taxonomy" id="252671"/>
    <lineage>
        <taxon>Eukaryota</taxon>
        <taxon>Metazoa</taxon>
        <taxon>Cnidaria</taxon>
        <taxon>Hydrozoa</taxon>
        <taxon>Hydroidolina</taxon>
        <taxon>Leptothecata</taxon>
        <taxon>Obeliida</taxon>
        <taxon>Clytiidae</taxon>
        <taxon>Clytia</taxon>
    </lineage>
</organism>
<dbReference type="Pfam" id="PF13385">
    <property type="entry name" value="Laminin_G_3"/>
    <property type="match status" value="1"/>
</dbReference>
<feature type="region of interest" description="Disordered" evidence="13">
    <location>
        <begin position="3199"/>
        <end position="3239"/>
    </location>
</feature>
<keyword evidence="7 14" id="KW-1133">Transmembrane helix</keyword>
<evidence type="ECO:0000256" key="10">
    <source>
        <dbReference type="ARBA" id="ARBA00023157"/>
    </source>
</evidence>
<evidence type="ECO:0000259" key="18">
    <source>
        <dbReference type="PROSITE" id="PS50221"/>
    </source>
</evidence>
<feature type="transmembrane region" description="Helical" evidence="14">
    <location>
        <begin position="4527"/>
        <end position="4544"/>
    </location>
</feature>
<dbReference type="PROSITE" id="PS50095">
    <property type="entry name" value="PLAT"/>
    <property type="match status" value="1"/>
</dbReference>
<keyword evidence="15" id="KW-0732">Signal</keyword>
<feature type="transmembrane region" description="Helical" evidence="14">
    <location>
        <begin position="4180"/>
        <end position="4198"/>
    </location>
</feature>
<dbReference type="InterPro" id="IPR013122">
    <property type="entry name" value="PKD1_2_channel"/>
</dbReference>
<feature type="compositionally biased region" description="Polar residues" evidence="13">
    <location>
        <begin position="5057"/>
        <end position="5076"/>
    </location>
</feature>
<dbReference type="GeneID" id="136819687"/>
<evidence type="ECO:0000256" key="8">
    <source>
        <dbReference type="ARBA" id="ARBA00023069"/>
    </source>
</evidence>
<evidence type="ECO:0000313" key="20">
    <source>
        <dbReference type="Proteomes" id="UP000594262"/>
    </source>
</evidence>
<feature type="region of interest" description="Disordered" evidence="13">
    <location>
        <begin position="5026"/>
        <end position="5092"/>
    </location>
</feature>
<dbReference type="SUPFAM" id="SSF49723">
    <property type="entry name" value="Lipase/lipooxygenase domain (PLAT/LH2 domain)"/>
    <property type="match status" value="1"/>
</dbReference>
<evidence type="ECO:0000256" key="12">
    <source>
        <dbReference type="PROSITE-ProRule" id="PRU00152"/>
    </source>
</evidence>
<dbReference type="InterPro" id="IPR002859">
    <property type="entry name" value="PKD/REJ-like"/>
</dbReference>
<dbReference type="Pfam" id="PF02010">
    <property type="entry name" value="REJ"/>
    <property type="match status" value="1"/>
</dbReference>
<evidence type="ECO:0000256" key="1">
    <source>
        <dbReference type="ARBA" id="ARBA00004138"/>
    </source>
</evidence>
<feature type="transmembrane region" description="Helical" evidence="14">
    <location>
        <begin position="4261"/>
        <end position="4280"/>
    </location>
</feature>
<evidence type="ECO:0000259" key="17">
    <source>
        <dbReference type="PROSITE" id="PS50095"/>
    </source>
</evidence>
<dbReference type="GO" id="GO:0005929">
    <property type="term" value="C:cilium"/>
    <property type="evidence" value="ECO:0007669"/>
    <property type="project" value="UniProtKB-SubCell"/>
</dbReference>
<evidence type="ECO:0000256" key="5">
    <source>
        <dbReference type="ARBA" id="ARBA00022692"/>
    </source>
</evidence>
<comment type="similarity">
    <text evidence="3">Belongs to the polycystin family.</text>
</comment>
<evidence type="ECO:0000256" key="6">
    <source>
        <dbReference type="ARBA" id="ARBA00022737"/>
    </source>
</evidence>
<feature type="region of interest" description="Disordered" evidence="13">
    <location>
        <begin position="4026"/>
        <end position="4060"/>
    </location>
</feature>
<name>A0A7M5V4H9_9CNID</name>
<evidence type="ECO:0000256" key="3">
    <source>
        <dbReference type="ARBA" id="ARBA00007200"/>
    </source>
</evidence>
<dbReference type="PROSITE" id="PS50093">
    <property type="entry name" value="PKD"/>
    <property type="match status" value="3"/>
</dbReference>
<feature type="domain" description="PKD" evidence="16">
    <location>
        <begin position="1034"/>
        <end position="1089"/>
    </location>
</feature>
<dbReference type="Gene3D" id="2.60.60.20">
    <property type="entry name" value="PLAT/LH2 domain"/>
    <property type="match status" value="1"/>
</dbReference>
<feature type="compositionally biased region" description="Low complexity" evidence="13">
    <location>
        <begin position="4027"/>
        <end position="4044"/>
    </location>
</feature>
<feature type="domain" description="PLAT" evidence="17">
    <location>
        <begin position="3697"/>
        <end position="3814"/>
    </location>
</feature>
<evidence type="ECO:0000313" key="19">
    <source>
        <dbReference type="EnsemblMetazoa" id="CLYHEMP002337.1"/>
    </source>
</evidence>
<evidence type="ECO:0000259" key="16">
    <source>
        <dbReference type="PROSITE" id="PS50093"/>
    </source>
</evidence>
<dbReference type="Pfam" id="PF00801">
    <property type="entry name" value="PKD"/>
    <property type="match status" value="2"/>
</dbReference>
<evidence type="ECO:0000256" key="11">
    <source>
        <dbReference type="ARBA" id="ARBA00023273"/>
    </source>
</evidence>
<dbReference type="PROSITE" id="PS50221">
    <property type="entry name" value="GAIN_B"/>
    <property type="match status" value="1"/>
</dbReference>
<evidence type="ECO:0000256" key="7">
    <source>
        <dbReference type="ARBA" id="ARBA00022989"/>
    </source>
</evidence>
<feature type="compositionally biased region" description="Basic residues" evidence="13">
    <location>
        <begin position="5039"/>
        <end position="5048"/>
    </location>
</feature>
<keyword evidence="4" id="KW-1003">Cell membrane</keyword>
<protein>
    <submittedName>
        <fullName evidence="19">Uncharacterized protein</fullName>
    </submittedName>
</protein>
<dbReference type="Gene3D" id="2.60.220.50">
    <property type="match status" value="1"/>
</dbReference>
<dbReference type="CDD" id="cd00146">
    <property type="entry name" value="PKD"/>
    <property type="match status" value="1"/>
</dbReference>
<evidence type="ECO:0000256" key="13">
    <source>
        <dbReference type="SAM" id="MobiDB-lite"/>
    </source>
</evidence>
<feature type="transmembrane region" description="Helical" evidence="14">
    <location>
        <begin position="4653"/>
        <end position="4675"/>
    </location>
</feature>
<dbReference type="InterPro" id="IPR046791">
    <property type="entry name" value="Polycystin_dom"/>
</dbReference>
<keyword evidence="6" id="KW-0677">Repeat</keyword>
<keyword evidence="10" id="KW-1015">Disulfide bond</keyword>
<feature type="transmembrane region" description="Helical" evidence="14">
    <location>
        <begin position="4564"/>
        <end position="4582"/>
    </location>
</feature>
<dbReference type="InterPro" id="IPR000601">
    <property type="entry name" value="PKD_dom"/>
</dbReference>
<feature type="domain" description="PKD" evidence="16">
    <location>
        <begin position="558"/>
        <end position="594"/>
    </location>
</feature>
<sequence>MFQMRSIHLLAIFLLFLTLEQASSQQHDGICRDIKKYPVGFYPFQKSTGGQNIYGDSATEAKINDVFYAKDIDGQFESAIRFSGSPTSYVEIPRHPALDTARDISIVFSIYPEGDGLEILSYKTTGGGVQIGQRKGSKPGISNLFVRFTKRTLLLVDDLTEECLEHNKWNIIAVTYSYDTGEACLYKNGELLKKINVGTNYIATQFPIRVGALEFGSSPFEGLVSCLQIYNFTLDLETVKQAQYTCRKTSTVLSLAESSIDHKEYPEPGNDIKLIIKEENPDTHIIIDFGDGSPKLRTREREIIHQYEEHGVYKPEISLCLGCDSNNIKFPHFVRVFSYVEKPAKLSVTVPEVTLLGTEATIKATLEEGTFFNCTWDFSDNSDPVTSIYENLKTQSVNHEYKKPAIYHGSVQCFNRKATLTKSFKVDVQKPIKGLQIDPIEPQSVNRGFKVTWSVDEGFPIRFKAFIDGVEQMVVQDVMVGEAQINPSVFNNTFGVYKVSIQTSNDVTPVITEQKEIDVHPLINAVSINVPKHTIEVNETLSFVADSKNPSFKSYPHYEWEFGDGSKAMTENVNHTSHKFAMYGQALVKVTTKNPTAFHLSIVEINILRPVLLLDGLKCTARPSLAREKAKLTCEIEIGSDFTCSVDWDGEGTTQHDFTDHKYYLEQSVAKEQFKNLKFEDSFYIEHPKDYILSINCNNRLSRVSYQTKLIVQDKVDNVDITETDPQSFGNKFSVTWQATTGTEVQYKIFWNERELLNIEFINGKPSTEITKEIYREAGIHTFAVVAWNEISEKVRKESTIIIEHDVSDLIVNLISPNPFLEVLENVTIDFKAQLGSNPHYRIKFSDNPHDVLTTGNQHIRSYANYGDFEVTVVAYNNVSETEIKKHVTVLKPVLPLGSIELSAPNENVSESVEMTAIVSQGSDFICHIIYGDGYEHNTTEMYTTYYTSIEERIIKKYENIKIPFSHAYSEVKIYTLEMTCANRLNRVSAKTEVAIFQPLVPFKIIVPETNEQNSLVKIEISYENDITITKHKYNVDFGDNNKEETELNRIDHTYDEFGEYIIKVTAVSPVGSITINQKIIILKPVIALKNLRVTSNPVNLTEPTILNIGLGEGSDFKCNIIWLPTHQTTVDKSEELVYYDKLDMKPFQDLAFHAQYIYKNEGHHKVEIECGNRLGSLTKDITVITQVALKGFYIKPVLPQKFGDDFYIYYEVERGSDLTIACEFNGQSVPVIKNEKRVHITSDMYATPGVFSFKFTGSNLVSASITRESQVVIDKEIKNVTISASKNTIEVNETVSFNVASIGGSAILYDIDFNDGNKEIAVTKTQFQHNFLVQKIYEITITAYNNISKVHGNIKVEVLKPVLPLVGLTLKAPKHINISSPYTLHLMLDQGSDFECVISYDNEQTDKITTQKSDYYTHEPRWSTAEFKNLKLNQNKAFSKVGTNKIQAKCTNRLHEIEAETSLEVHVPLSGFTIDASKQTVEINETIDFQIQGIESVIAPIFNINGGQYGKQLTTELFHFKNSFTHHGTNEVIVNATNPTSTLERSIKINVLKPVLELQGLSAMVNPTNLSDEAVLTVKMQKGSDFECEIQWGDGSKKTEESFKKEYLFYKDLSLNEKPFSDIEMKFKHRFQKVGVYSINIKCQNRKNEVTANTQVDIQTPITGFKLLPVDPKRFGATFQLKWTTGEGSNLEYKVFWEKLEVDYQRSAGNRDSFATISPEHYTEARIYKYTVCAKNKVSNAGNLTSTVIIEEQLKNLDVALSKSQEVEVNETIQVKVNLGSGNNPHFKYISGDGSEKASMQLQHPVSYTKQGTYRVTVQAWNNVSRIEAEATLTVIKPVLPITKVIAETKIAYDTAKVTEITVIVKSGSDFKCSIVYGDGQQEITETMNTHYYENGHIEKMEDFKDTKIVFKHNYTQGDAYNVQVTCNNRISTQSARTKVFIQGKISDLHINAIKPQKVGEEFPINFKVAKGTNITYFVHFQNKVFRHHSDGSALMERVVSSDRPGVFSILINATNHITGILVGRVKVIIEDPIQELKIQSPEEGVKLEVGEKFEFCYGIKQGSNPHFQPVFDGHALELTEDQNKLKMVDGKYQFCFKHKFDLHSNFTTGVPKLTLNLKLSAKNNVTDISVKKQITLMKPVLDIKMTSLTCPPNITESKTRLSLVVSGSDLICTWAMETKENTVSEISDIFYKDGISDLSKFTDMNKDHTEVYQKAGAYKVNVRCENRKGSQALSTICLVLDAIAGVEVEDIGSKLFGASHNIEWTQEKGTNITYTVKINGKEFKDIQIDEQGKNFVFLPKDFADSPGDYHGKIIASNLVTQNLVTKFMIRLERKLTIEDVKITYEHGKTGQDQSGHGDGSYYPVRRDLTFSMKANSDEFDIEWNIETPGLSLPEVSNQDKLFEHRFEEPGPRVVKYKISNNISSADGQMELTFIEPVGYVSLMSNSPQWIGFGMNFTIYMSEKGQETCFRLETGDSSVYYYTTEKGDCGEFYPGITKQNISGIFPKHQDSLVVFHNYSTWDFYTAKVTAINHLSAQNASVTVLASEVICNYPEVNITNLGISAFYPTRLARSEKMSVYVDTTLQCEYASKTKYEWKIYKYNPSNGKLTPTLFDNQTDYGFDPYTQKDLIIKKKTLWYGIYLIKVTVTMANPKTTVFKQAARGYLQIYPSELIAAVEGGALIRRGSSKPIPVSAGASCDPDIKKNDFTGMNFTWYCFNAMESIDPAFALQHNEIPNYKVAVLNPLPYDKEVVKNGGCYGNGTYFFNTTDKIFNLDATKMVIDQAYVIMLILSKGQRTSLGYQVIEVVKGLPPEMGIECKENCFEKINPSGKYALMSTCKGEVCKNPDLQYEWEVYTVKEITAEGKIIWELDTHVMKAVEQYRREVVFVIKKFTLTPSKLYRFTLRAGLPDGAKGLAQRNGFTNTPPKGGRCFSDAEEGEAMTTLFTFTCLDWEDEDIPLRYEFVYYNEVGAESLFFFGASNVASGKLPMGAEKDNFTIRFDVRVIDVYEATSVVSFNVTVREPKLTEDEMIAKLLNMTQGENSELEIIVNSGDTQAIAKLMNSVTSILNKNSDKAGKRKKERSKMLAHLSINGTLQINGSVIFHNGTVLHNNKTAVLGNGTIIQKNGTVEHPNGTLHHNGTWLFGNHTGFNITELTEEQQRQLDRETIRAAMIKALSNQKSTSLEAMRQNADVMGSLTKSKDEVNAEAQEASAGSMMGMTSQLSGESSGEDGAGSDAVEGVAGTMASGLGNLLGSAAGSAKPKVMPKTTTTRAPTTTVSIEKFENLFDDDFITVSDIDEDFVETDPAKLKAQETVAGVFKAAGDVGSSMTGKKLPGEESTVIDSPSMAMASGQVDPEKMGAPVCSPSGAGFKMPKNGNLLKNAGNSTKVPAIGQQMTAMKDNPFTWDPSGGVSGTVTSVVLNSGGGNGLKVDGADEPIEITMPREGEVDPPALVSFGPDMQKYVYHKVEIENNTAFTAHIIPVGNYSEPPFNGSVMLSVYVRRKLKPTNKKYDWSFVFPKEKNETFDACNPAPPEANYTLFISDKYLSEGVYWIGVGYLAPPGMPEEALVNTTLNYTLRIFTSQCKYWDEPSSKWKTDGCHVGPKTDMGKTHCLCTHLTSFGGGLITAPAPIDFSKVFAGFKDMFASGNVGVFFTIVGMFGLYILLAVYSRRMDKKEEAQMGVTPIFNPTDPDSNYQYEMTFYTNRGSNSGTTAQVFINLVGTKGESGPMPLKDTERDVFIPGAVNSFLIMVPNNLGEIKHARLWHDNGGYSPAWNIQKITMRDLQNNEQWIFLGGWWALDEGDFQIDKQIKPATEADLADFKLLFQEKLMKDLGDAHIWFSIFLRPPTSRFTRLQRLSCCLTILCLTMVSSAMFYGAGPASAEDDANAIAIGPVRVSLKMVIIGIQSTLVVMPPTVLIVFLFASAKRRNAITIENSLKKARDKKEREENGEESDDEMTVGCCCFKRKRKRKTKSKSCFRCCRRGADDSESEVDEFDILGEGNEGFERDSTSRLSRRSLKPMIRGYYSSSDEGESEASYMSSSDEIDTSPESEEEEEGEPILDMAEIEALEAEANAKMAGNDGEPKKKGLIMKLIERFTKEKELTPEKKLEKEKKEVEALEKQIHGSLPWWVIYPAWVLVFLGSTCPALFTLFYSMMWGKVKSNEWLTTQALSFFQDTFVSRPLKIIVITTMVAILMKNKPNAEDDSVSPEPLEEDDIMITSGLENEPKADLEAMCKPPNAKRVAIIRAQKLKEKKMSSILRELTAFIFYILLLFLVSASNRDIHAYQQRAVIDRLLKNGGSKFTPMVAVDKVNSVHKFWDYVNQTFIPAMYFESWYNGDYYNYTAYAMLRDTKRLGITRLRQIRTKNDTCTIHPKFRKYITDCNGKYTMANEDHKWYKAGWKDPKKKSGKQKKRFSPWKYASGFESRNIIPVMASLETYAGGGYLGELGINEAFSLMYERYMKKYSWVDSSTRAVFLEFTLYNPNLNLISVGEIMFEFFNFGGVLPKAEVYVSRMYRNLIPEHKIFLAFDIIFFIYVLYCFYRECKKMKQLKKEYFKCLDNITNLILVVLGFGVMGTYAIRSMSLGTKIGEFIEAPHLFISFYQNAMYHEMVAVLMSLIDFIAIIKFLMFLQFNRNFLTLIQTVVRAAPKLALFCMYISLWIVAFVFFSYLLMGAERYNFSSLQRSTYSLNLLLLGVFDWNDFMSRPMVGPWLFVVYCVMMTFMLMNIFMTILMECYAMVQMDEELKKREFHLMEYMMESFMLSMGIKKAPGIGDEEIRWRKKDPYIQRINRLQRSIEDKRIKKMNKMINKLHADELIEDIEMVSLEMMSYPDEFFDLIPCSIKVKLQTMLRRGEIDYKTYCEFLEISLIEEETGSITSRASLDSQKTLNFVPDFEDEQENLKQIFKEETDTITSDLSTLDGSRTTSSATNDQDVPHEERDTTEEEYLSQYQRAETFSPRGIATISQLNLQIPDEEIEIEQPPTLHELPEQLPTPYELPEQPPTQYDLPEPKQQLLDSAVSLDLNTSQDGSNAHLIVSKRRRGKPKPRMEMPTIPSDQQIVELPNSQRNFSPDTSIDLGADDSNPASSATYVSLDSTRDLLQASQDKTVMVAASRRKKKKKNTSDV</sequence>
<dbReference type="Pfam" id="PF01825">
    <property type="entry name" value="GPS"/>
    <property type="match status" value="1"/>
</dbReference>
<proteinExistence type="inferred from homology"/>
<dbReference type="SMART" id="SM00089">
    <property type="entry name" value="PKD"/>
    <property type="match status" value="6"/>
</dbReference>
<feature type="region of interest" description="Disordered" evidence="13">
    <location>
        <begin position="4915"/>
        <end position="4948"/>
    </location>
</feature>
<dbReference type="InterPro" id="IPR001024">
    <property type="entry name" value="PLAT/LH2_dom"/>
</dbReference>
<dbReference type="PANTHER" id="PTHR46730:SF1">
    <property type="entry name" value="PLAT DOMAIN-CONTAINING PROTEIN"/>
    <property type="match status" value="1"/>
</dbReference>
<feature type="compositionally biased region" description="Polar residues" evidence="13">
    <location>
        <begin position="4924"/>
        <end position="4935"/>
    </location>
</feature>
<feature type="transmembrane region" description="Helical" evidence="14">
    <location>
        <begin position="3859"/>
        <end position="3880"/>
    </location>
</feature>
<keyword evidence="20" id="KW-1185">Reference proteome</keyword>
<feature type="region of interest" description="Disordered" evidence="13">
    <location>
        <begin position="4989"/>
        <end position="5011"/>
    </location>
</feature>
<evidence type="ECO:0000256" key="4">
    <source>
        <dbReference type="ARBA" id="ARBA00022475"/>
    </source>
</evidence>
<keyword evidence="11" id="KW-0966">Cell projection</keyword>
<dbReference type="Pfam" id="PF20519">
    <property type="entry name" value="Polycystin_dom"/>
    <property type="match status" value="1"/>
</dbReference>
<dbReference type="SMART" id="SM00303">
    <property type="entry name" value="GPS"/>
    <property type="match status" value="1"/>
</dbReference>
<dbReference type="GO" id="GO:0006816">
    <property type="term" value="P:calcium ion transport"/>
    <property type="evidence" value="ECO:0007669"/>
    <property type="project" value="TreeGrafter"/>
</dbReference>
<feature type="compositionally biased region" description="Acidic residues" evidence="13">
    <location>
        <begin position="4045"/>
        <end position="4060"/>
    </location>
</feature>
<dbReference type="SUPFAM" id="SSF49899">
    <property type="entry name" value="Concanavalin A-like lectins/glucanases"/>
    <property type="match status" value="1"/>
</dbReference>
<dbReference type="OrthoDB" id="5967883at2759"/>
<feature type="transmembrane region" description="Helical" evidence="14">
    <location>
        <begin position="3900"/>
        <end position="3925"/>
    </location>
</feature>
<dbReference type="Proteomes" id="UP000594262">
    <property type="component" value="Unplaced"/>
</dbReference>
<dbReference type="EnsemblMetazoa" id="CLYHEMT002337.1">
    <property type="protein sequence ID" value="CLYHEMP002337.1"/>
    <property type="gene ID" value="CLYHEMG002337"/>
</dbReference>
<feature type="chain" id="PRO_5029907713" evidence="15">
    <location>
        <begin position="25"/>
        <end position="5128"/>
    </location>
</feature>
<feature type="domain" description="GAIN-B" evidence="18">
    <location>
        <begin position="3494"/>
        <end position="3634"/>
    </location>
</feature>
<reference evidence="19" key="1">
    <citation type="submission" date="2021-01" db="UniProtKB">
        <authorList>
            <consortium name="EnsemblMetazoa"/>
        </authorList>
    </citation>
    <scope>IDENTIFICATION</scope>
</reference>
<feature type="transmembrane region" description="Helical" evidence="14">
    <location>
        <begin position="3651"/>
        <end position="3670"/>
    </location>
</feature>
<dbReference type="GO" id="GO:0005886">
    <property type="term" value="C:plasma membrane"/>
    <property type="evidence" value="ECO:0007669"/>
    <property type="project" value="UniProtKB-SubCell"/>
</dbReference>
<dbReference type="Pfam" id="PF01477">
    <property type="entry name" value="PLAT"/>
    <property type="match status" value="1"/>
</dbReference>
<dbReference type="InterPro" id="IPR013320">
    <property type="entry name" value="ConA-like_dom_sf"/>
</dbReference>
<dbReference type="RefSeq" id="XP_066932028.1">
    <property type="nucleotide sequence ID" value="XM_067075927.1"/>
</dbReference>
<feature type="domain" description="PKD" evidence="16">
    <location>
        <begin position="1279"/>
        <end position="1366"/>
    </location>
</feature>
<evidence type="ECO:0000256" key="9">
    <source>
        <dbReference type="ARBA" id="ARBA00023136"/>
    </source>
</evidence>
<comment type="caution">
    <text evidence="12">Lacks conserved residue(s) required for the propagation of feature annotation.</text>
</comment>
<dbReference type="Pfam" id="PF08016">
    <property type="entry name" value="PKD_channel"/>
    <property type="match status" value="1"/>
</dbReference>
<comment type="subcellular location">
    <subcellularLocation>
        <location evidence="2">Cell membrane</location>
        <topology evidence="2">Multi-pass membrane protein</topology>
    </subcellularLocation>
    <subcellularLocation>
        <location evidence="1">Cell projection</location>
        <location evidence="1">Cilium</location>
    </subcellularLocation>
</comment>
<dbReference type="GO" id="GO:0005261">
    <property type="term" value="F:monoatomic cation channel activity"/>
    <property type="evidence" value="ECO:0007669"/>
    <property type="project" value="TreeGrafter"/>
</dbReference>
<feature type="signal peptide" evidence="15">
    <location>
        <begin position="1"/>
        <end position="24"/>
    </location>
</feature>
<feature type="transmembrane region" description="Helical" evidence="14">
    <location>
        <begin position="4132"/>
        <end position="4160"/>
    </location>
</feature>
<dbReference type="InterPro" id="IPR013783">
    <property type="entry name" value="Ig-like_fold"/>
</dbReference>
<dbReference type="PANTHER" id="PTHR46730">
    <property type="entry name" value="POLYCYSTIN-1"/>
    <property type="match status" value="1"/>
</dbReference>
<dbReference type="InterPro" id="IPR000203">
    <property type="entry name" value="GPS"/>
</dbReference>